<dbReference type="Pfam" id="PF09835">
    <property type="entry name" value="DUF2062"/>
    <property type="match status" value="1"/>
</dbReference>
<keyword evidence="1" id="KW-1133">Transmembrane helix</keyword>
<feature type="transmembrane region" description="Helical" evidence="1">
    <location>
        <begin position="79"/>
        <end position="100"/>
    </location>
</feature>
<gene>
    <name evidence="3" type="ORF">Q8A64_01780</name>
</gene>
<keyword evidence="1" id="KW-0812">Transmembrane</keyword>
<feature type="transmembrane region" description="Helical" evidence="1">
    <location>
        <begin position="44"/>
        <end position="72"/>
    </location>
</feature>
<evidence type="ECO:0000259" key="2">
    <source>
        <dbReference type="Pfam" id="PF09835"/>
    </source>
</evidence>
<evidence type="ECO:0000256" key="1">
    <source>
        <dbReference type="SAM" id="Phobius"/>
    </source>
</evidence>
<organism evidence="3 4">
    <name type="scientific">Keguizhuia sedimenti</name>
    <dbReference type="NCBI Taxonomy" id="3064264"/>
    <lineage>
        <taxon>Bacteria</taxon>
        <taxon>Pseudomonadati</taxon>
        <taxon>Pseudomonadota</taxon>
        <taxon>Betaproteobacteria</taxon>
        <taxon>Burkholderiales</taxon>
        <taxon>Oxalobacteraceae</taxon>
        <taxon>Keguizhuia</taxon>
    </lineage>
</organism>
<keyword evidence="4" id="KW-1185">Reference proteome</keyword>
<dbReference type="RefSeq" id="WP_338434959.1">
    <property type="nucleotide sequence ID" value="NZ_JAUYVH010000001.1"/>
</dbReference>
<comment type="caution">
    <text evidence="3">The sequence shown here is derived from an EMBL/GenBank/DDBJ whole genome shotgun (WGS) entry which is preliminary data.</text>
</comment>
<evidence type="ECO:0000313" key="4">
    <source>
        <dbReference type="Proteomes" id="UP001225596"/>
    </source>
</evidence>
<feature type="domain" description="DUF2062" evidence="2">
    <location>
        <begin position="25"/>
        <end position="184"/>
    </location>
</feature>
<dbReference type="PANTHER" id="PTHR40547:SF1">
    <property type="entry name" value="SLL0298 PROTEIN"/>
    <property type="match status" value="1"/>
</dbReference>
<evidence type="ECO:0000313" key="3">
    <source>
        <dbReference type="EMBL" id="MDQ9169132.1"/>
    </source>
</evidence>
<reference evidence="3 4" key="1">
    <citation type="submission" date="2023-08" db="EMBL/GenBank/DDBJ databases">
        <title>Oxalobacteraceae gen .nov., isolated from river sludge outside the plant.</title>
        <authorList>
            <person name="Zhao S.Y."/>
        </authorList>
    </citation>
    <scope>NUCLEOTIDE SEQUENCE [LARGE SCALE GENOMIC DNA]</scope>
    <source>
        <strain evidence="3 4">R-40</strain>
    </source>
</reference>
<accession>A0ABU1BJF5</accession>
<dbReference type="InterPro" id="IPR018639">
    <property type="entry name" value="DUF2062"/>
</dbReference>
<name>A0ABU1BJF5_9BURK</name>
<proteinExistence type="predicted"/>
<feature type="transmembrane region" description="Helical" evidence="1">
    <location>
        <begin position="149"/>
        <end position="175"/>
    </location>
</feature>
<dbReference type="EMBL" id="JAUYVH010000001">
    <property type="protein sequence ID" value="MDQ9169132.1"/>
    <property type="molecule type" value="Genomic_DNA"/>
</dbReference>
<sequence length="193" mass="21848">MRWRNHRWLKHIPTQETVLAYPFLKPVRHILDHHGLWQFNRRSVAWGAAIGLFFSVAIPIAQIPVAAMVAVYFRVNVPVAIFGTLLSNPFTTPAILFFAYQLGSLMVGHAQPAQAAVAAQLAKPDDEAGFIRDALNWIMYWIEWTQSAGWPLVIGLALLAVLLAVVGYVGVRVLWRLQAALRWKKRRLDRMAD</sequence>
<dbReference type="PANTHER" id="PTHR40547">
    <property type="entry name" value="SLL0298 PROTEIN"/>
    <property type="match status" value="1"/>
</dbReference>
<dbReference type="Proteomes" id="UP001225596">
    <property type="component" value="Unassembled WGS sequence"/>
</dbReference>
<protein>
    <submittedName>
        <fullName evidence="3">DUF2062 domain-containing protein</fullName>
    </submittedName>
</protein>
<keyword evidence="1" id="KW-0472">Membrane</keyword>